<reference evidence="10 11" key="1">
    <citation type="submission" date="2018-05" db="EMBL/GenBank/DDBJ databases">
        <title>Evolution of GPA BGCs.</title>
        <authorList>
            <person name="Waglechner N."/>
            <person name="Wright G.D."/>
        </authorList>
    </citation>
    <scope>NUCLEOTIDE SEQUENCE [LARGE SCALE GENOMIC DNA]</scope>
    <source>
        <strain evidence="10 11">A82846</strain>
    </source>
</reference>
<sequence length="496" mass="51678">MRTPVPSLPSPMPDIEVVSSPRRGIPVVVLAYGGESPVLGPGGADLSADWAETVGLTGKAGEVHTAAGHGAGIRWVVGVGDGMAAQWRKAGAALVRAIEARAADDEDAGRRVTKSVQLTLPPEISAEQISAFVLGVSLGGYRYKVSSTQKPRLKSLRLVTESGDELQPAVERAMAVALGTTATRDMGNTPSNVKDPAWLASTAVKLAAQLPGLSVQVRDEKWLAAEGFGGLLAVGGGSVSPPRFVELSWRPAKPVGPHIAYVGKGITFDTGGISIKPADGMHLMRTDMCGGASVIAALVTIARLGLPLRVTGLVPLAENHVSGSSYRPGDIVKHYDGQTTEVTNTDAEGRMVLADAIGYAVRRVKPDLMVDVATLTGAMKVTLGVRTGGLFASDDELASRIIDAGASSGEAWWRMPLLADLEDEVVSDIADWRQCPPGPGGITAALFLQKFTGGIPWAHMDIAGPARAEKVYDEVVPGATGFSTRTLVELVASYAS</sequence>
<feature type="binding site" evidence="8">
    <location>
        <position position="269"/>
    </location>
    <ligand>
        <name>Mn(2+)</name>
        <dbReference type="ChEBI" id="CHEBI:29035"/>
        <label>2</label>
    </ligand>
</feature>
<dbReference type="SUPFAM" id="SSF52949">
    <property type="entry name" value="Macro domain-like"/>
    <property type="match status" value="1"/>
</dbReference>
<evidence type="ECO:0000256" key="6">
    <source>
        <dbReference type="ARBA" id="ARBA00022801"/>
    </source>
</evidence>
<dbReference type="RefSeq" id="WP_037263238.1">
    <property type="nucleotide sequence ID" value="NZ_QHKI01000007.1"/>
</dbReference>
<dbReference type="PANTHER" id="PTHR11963:SF23">
    <property type="entry name" value="CYTOSOL AMINOPEPTIDASE"/>
    <property type="match status" value="1"/>
</dbReference>
<feature type="binding site" evidence="8">
    <location>
        <position position="348"/>
    </location>
    <ligand>
        <name>Mn(2+)</name>
        <dbReference type="ChEBI" id="CHEBI:29035"/>
        <label>2</label>
    </ligand>
</feature>
<gene>
    <name evidence="8" type="primary">pepA</name>
    <name evidence="10" type="ORF">DMH04_11910</name>
</gene>
<dbReference type="InterPro" id="IPR000819">
    <property type="entry name" value="Peptidase_M17_C"/>
</dbReference>
<organism evidence="10 11">
    <name type="scientific">Kibdelosporangium aridum</name>
    <dbReference type="NCBI Taxonomy" id="2030"/>
    <lineage>
        <taxon>Bacteria</taxon>
        <taxon>Bacillati</taxon>
        <taxon>Actinomycetota</taxon>
        <taxon>Actinomycetes</taxon>
        <taxon>Pseudonocardiales</taxon>
        <taxon>Pseudonocardiaceae</taxon>
        <taxon>Kibdelosporangium</taxon>
    </lineage>
</organism>
<dbReference type="EC" id="3.4.11.10" evidence="8"/>
<keyword evidence="4 8" id="KW-0031">Aminopeptidase</keyword>
<dbReference type="OrthoDB" id="9809354at2"/>
<keyword evidence="8" id="KW-0963">Cytoplasm</keyword>
<dbReference type="GO" id="GO:0030145">
    <property type="term" value="F:manganese ion binding"/>
    <property type="evidence" value="ECO:0007669"/>
    <property type="project" value="UniProtKB-UniRule"/>
</dbReference>
<evidence type="ECO:0000259" key="9">
    <source>
        <dbReference type="PROSITE" id="PS00631"/>
    </source>
</evidence>
<comment type="catalytic activity">
    <reaction evidence="2 8">
        <text>Release of an N-terminal amino acid, preferentially leucine, but not glutamic or aspartic acids.</text>
        <dbReference type="EC" id="3.4.11.10"/>
    </reaction>
</comment>
<dbReference type="PANTHER" id="PTHR11963">
    <property type="entry name" value="LEUCINE AMINOPEPTIDASE-RELATED"/>
    <property type="match status" value="1"/>
</dbReference>
<comment type="caution">
    <text evidence="10">The sequence shown here is derived from an EMBL/GenBank/DDBJ whole genome shotgun (WGS) entry which is preliminary data.</text>
</comment>
<protein>
    <recommendedName>
        <fullName evidence="8">Probable cytosol aminopeptidase</fullName>
        <ecNumber evidence="8">3.4.11.1</ecNumber>
    </recommendedName>
    <alternativeName>
        <fullName evidence="8">Leucine aminopeptidase</fullName>
        <shortName evidence="8">LAP</shortName>
        <ecNumber evidence="8">3.4.11.10</ecNumber>
    </alternativeName>
    <alternativeName>
        <fullName evidence="8">Leucyl aminopeptidase</fullName>
    </alternativeName>
</protein>
<dbReference type="InterPro" id="IPR011356">
    <property type="entry name" value="Leucine_aapep/pepB"/>
</dbReference>
<comment type="subcellular location">
    <subcellularLocation>
        <location evidence="8">Cytoplasm</location>
    </subcellularLocation>
</comment>
<dbReference type="Pfam" id="PF00883">
    <property type="entry name" value="Peptidase_M17"/>
    <property type="match status" value="1"/>
</dbReference>
<dbReference type="CDD" id="cd00433">
    <property type="entry name" value="Peptidase_M17"/>
    <property type="match status" value="1"/>
</dbReference>
<evidence type="ECO:0000256" key="5">
    <source>
        <dbReference type="ARBA" id="ARBA00022670"/>
    </source>
</evidence>
<comment type="similarity">
    <text evidence="3 8">Belongs to the peptidase M17 family.</text>
</comment>
<comment type="function">
    <text evidence="7 8">Presumably involved in the processing and regular turnover of intracellular proteins. Catalyzes the removal of unsubstituted N-terminal amino acids from various peptides.</text>
</comment>
<keyword evidence="6 8" id="KW-0378">Hydrolase</keyword>
<dbReference type="PROSITE" id="PS00631">
    <property type="entry name" value="CYTOSOL_AP"/>
    <property type="match status" value="1"/>
</dbReference>
<evidence type="ECO:0000256" key="7">
    <source>
        <dbReference type="ARBA" id="ARBA00049972"/>
    </source>
</evidence>
<dbReference type="HAMAP" id="MF_00181">
    <property type="entry name" value="Cytosol_peptidase_M17"/>
    <property type="match status" value="1"/>
</dbReference>
<dbReference type="InterPro" id="IPR043472">
    <property type="entry name" value="Macro_dom-like"/>
</dbReference>
<keyword evidence="8" id="KW-0479">Metal-binding</keyword>
<dbReference type="Gene3D" id="3.40.220.10">
    <property type="entry name" value="Leucine Aminopeptidase, subunit E, domain 1"/>
    <property type="match status" value="1"/>
</dbReference>
<dbReference type="SUPFAM" id="SSF53187">
    <property type="entry name" value="Zn-dependent exopeptidases"/>
    <property type="match status" value="1"/>
</dbReference>
<name>A0A428ZFW0_KIBAR</name>
<feature type="binding site" evidence="8">
    <location>
        <position position="348"/>
    </location>
    <ligand>
        <name>Mn(2+)</name>
        <dbReference type="ChEBI" id="CHEBI:29035"/>
        <label>1</label>
    </ligand>
</feature>
<evidence type="ECO:0000313" key="10">
    <source>
        <dbReference type="EMBL" id="RSM86949.1"/>
    </source>
</evidence>
<evidence type="ECO:0000256" key="1">
    <source>
        <dbReference type="ARBA" id="ARBA00000135"/>
    </source>
</evidence>
<feature type="binding site" evidence="8">
    <location>
        <position position="269"/>
    </location>
    <ligand>
        <name>Mn(2+)</name>
        <dbReference type="ChEBI" id="CHEBI:29035"/>
        <label>1</label>
    </ligand>
</feature>
<dbReference type="GO" id="GO:0006508">
    <property type="term" value="P:proteolysis"/>
    <property type="evidence" value="ECO:0007669"/>
    <property type="project" value="UniProtKB-KW"/>
</dbReference>
<dbReference type="GO" id="GO:0005737">
    <property type="term" value="C:cytoplasm"/>
    <property type="evidence" value="ECO:0007669"/>
    <property type="project" value="UniProtKB-SubCell"/>
</dbReference>
<feature type="binding site" evidence="8">
    <location>
        <position position="264"/>
    </location>
    <ligand>
        <name>Mn(2+)</name>
        <dbReference type="ChEBI" id="CHEBI:29035"/>
        <label>2</label>
    </ligand>
</feature>
<evidence type="ECO:0000313" key="11">
    <source>
        <dbReference type="Proteomes" id="UP000287547"/>
    </source>
</evidence>
<feature type="domain" description="Cytosol aminopeptidase" evidence="9">
    <location>
        <begin position="344"/>
        <end position="351"/>
    </location>
</feature>
<evidence type="ECO:0000256" key="8">
    <source>
        <dbReference type="HAMAP-Rule" id="MF_00181"/>
    </source>
</evidence>
<feature type="binding site" evidence="8">
    <location>
        <position position="346"/>
    </location>
    <ligand>
        <name>Mn(2+)</name>
        <dbReference type="ChEBI" id="CHEBI:29035"/>
        <label>1</label>
    </ligand>
</feature>
<dbReference type="PRINTS" id="PR00481">
    <property type="entry name" value="LAMNOPPTDASE"/>
</dbReference>
<dbReference type="AlphaFoldDB" id="A0A428ZFW0"/>
<accession>A0A428ZFW0</accession>
<feature type="active site" evidence="8">
    <location>
        <position position="350"/>
    </location>
</feature>
<feature type="active site" evidence="8">
    <location>
        <position position="276"/>
    </location>
</feature>
<proteinExistence type="inferred from homology"/>
<dbReference type="EC" id="3.4.11.1" evidence="8"/>
<keyword evidence="5 8" id="KW-0645">Protease</keyword>
<evidence type="ECO:0000256" key="4">
    <source>
        <dbReference type="ARBA" id="ARBA00022438"/>
    </source>
</evidence>
<evidence type="ECO:0000256" key="2">
    <source>
        <dbReference type="ARBA" id="ARBA00000967"/>
    </source>
</evidence>
<comment type="catalytic activity">
    <reaction evidence="1 8">
        <text>Release of an N-terminal amino acid, Xaa-|-Yaa-, in which Xaa is preferably Leu, but may be other amino acids including Pro although not Arg or Lys, and Yaa may be Pro. Amino acid amides and methyl esters are also readily hydrolyzed, but rates on arylamides are exceedingly low.</text>
        <dbReference type="EC" id="3.4.11.1"/>
    </reaction>
</comment>
<keyword evidence="8" id="KW-0464">Manganese</keyword>
<feature type="binding site" evidence="8">
    <location>
        <position position="287"/>
    </location>
    <ligand>
        <name>Mn(2+)</name>
        <dbReference type="ChEBI" id="CHEBI:29035"/>
        <label>2</label>
    </ligand>
</feature>
<dbReference type="GO" id="GO:0070006">
    <property type="term" value="F:metalloaminopeptidase activity"/>
    <property type="evidence" value="ECO:0007669"/>
    <property type="project" value="InterPro"/>
</dbReference>
<dbReference type="Gene3D" id="3.40.630.10">
    <property type="entry name" value="Zn peptidases"/>
    <property type="match status" value="1"/>
</dbReference>
<dbReference type="Proteomes" id="UP000287547">
    <property type="component" value="Unassembled WGS sequence"/>
</dbReference>
<dbReference type="EMBL" id="QHKI01000007">
    <property type="protein sequence ID" value="RSM86949.1"/>
    <property type="molecule type" value="Genomic_DNA"/>
</dbReference>
<comment type="cofactor">
    <cofactor evidence="8">
        <name>Mn(2+)</name>
        <dbReference type="ChEBI" id="CHEBI:29035"/>
    </cofactor>
    <text evidence="8">Binds 2 manganese ions per subunit.</text>
</comment>
<dbReference type="InterPro" id="IPR023042">
    <property type="entry name" value="Peptidase_M17_leu_NH2_pept"/>
</dbReference>
<evidence type="ECO:0000256" key="3">
    <source>
        <dbReference type="ARBA" id="ARBA00009528"/>
    </source>
</evidence>